<reference evidence="3 7" key="4">
    <citation type="submission" date="2018-10" db="EMBL/GenBank/DDBJ databases">
        <title>Cultivation of a novel Methanohalophilus strain from Kebrit Deep of the Red Sea and a genomic comparison of members of the genus Methanohalophilus.</title>
        <authorList>
            <person name="Guan Y."/>
            <person name="Ngugi D.K."/>
            <person name="Stingl U."/>
        </authorList>
    </citation>
    <scope>NUCLEOTIDE SEQUENCE [LARGE SCALE GENOMIC DNA]</scope>
    <source>
        <strain evidence="3 7">DSM 7471</strain>
    </source>
</reference>
<evidence type="ECO:0000313" key="5">
    <source>
        <dbReference type="Proteomes" id="UP000185713"/>
    </source>
</evidence>
<dbReference type="EMBL" id="FXBN01000001">
    <property type="protein sequence ID" value="SMH33428.1"/>
    <property type="molecule type" value="Genomic_DNA"/>
</dbReference>
<sequence length="250" mass="28487">MNKILKTGIGISIIIALVVLTYVGMIFGSLFFLGIVETAQDSMNWEYYGDDVKSEYMYNLELLVFSTPDIRTTIDNVTIYIPVLSGKDNLKVSESFIADVKQGNIYTGKWDCYFVETPNGTMIAVENVEPIMVNEKRNIVLNTHYETDYIIDTLEPIENALILPINPDNPSESFSTVYVKYDISEEDAKVYFDVSIHGSNTWYNARRQDSYLQHGNLTLIGSQDSWYKVDTVIFAGEGRYPEKREIRGSE</sequence>
<dbReference type="OrthoDB" id="162223at2157"/>
<protein>
    <submittedName>
        <fullName evidence="2">Uncharacterized protein</fullName>
    </submittedName>
</protein>
<dbReference type="RefSeq" id="WP_072358961.1">
    <property type="nucleotide sequence ID" value="NZ_FXBN01000001.1"/>
</dbReference>
<reference evidence="2 5" key="1">
    <citation type="submission" date="2014-12" db="EMBL/GenBank/DDBJ databases">
        <title>The genome sequence of Methanohalophilus portucalensis strain FDF1.</title>
        <authorList>
            <person name="Lai M.-C."/>
            <person name="Lai S.-J."/>
        </authorList>
    </citation>
    <scope>NUCLEOTIDE SEQUENCE [LARGE SCALE GENOMIC DNA]</scope>
    <source>
        <strain evidence="2 5">FDF-1</strain>
    </source>
</reference>
<dbReference type="Proteomes" id="UP000193969">
    <property type="component" value="Unassembled WGS sequence"/>
</dbReference>
<dbReference type="Proteomes" id="UP000278252">
    <property type="component" value="Unassembled WGS sequence"/>
</dbReference>
<name>A0A1L9C5Y1_9EURY</name>
<reference evidence="4" key="2">
    <citation type="submission" date="2017-04" db="EMBL/GenBank/DDBJ databases">
        <authorList>
            <person name="Afonso C.L."/>
            <person name="Miller P.J."/>
            <person name="Scott M.A."/>
            <person name="Spackman E."/>
            <person name="Goraichik I."/>
            <person name="Dimitrov K.M."/>
            <person name="Suarez D.L."/>
            <person name="Swayne D.E."/>
        </authorList>
    </citation>
    <scope>NUCLEOTIDE SEQUENCE [LARGE SCALE GENOMIC DNA]</scope>
    <source>
        <strain evidence="4">FDF-1</strain>
    </source>
</reference>
<proteinExistence type="predicted"/>
<evidence type="ECO:0000256" key="1">
    <source>
        <dbReference type="SAM" id="Phobius"/>
    </source>
</evidence>
<feature type="transmembrane region" description="Helical" evidence="1">
    <location>
        <begin position="12"/>
        <end position="36"/>
    </location>
</feature>
<keyword evidence="1" id="KW-0812">Transmembrane</keyword>
<organism evidence="2 5">
    <name type="scientific">Methanohalophilus portucalensis FDF-1</name>
    <dbReference type="NCBI Taxonomy" id="523843"/>
    <lineage>
        <taxon>Archaea</taxon>
        <taxon>Methanobacteriati</taxon>
        <taxon>Methanobacteriota</taxon>
        <taxon>Stenosarchaea group</taxon>
        <taxon>Methanomicrobia</taxon>
        <taxon>Methanosarcinales</taxon>
        <taxon>Methanosarcinaceae</taxon>
        <taxon>Methanohalophilus</taxon>
    </lineage>
</organism>
<dbReference type="AlphaFoldDB" id="A0A1L9C5Y1"/>
<evidence type="ECO:0000313" key="2">
    <source>
        <dbReference type="EMBL" id="OJH49848.1"/>
    </source>
</evidence>
<keyword evidence="6" id="KW-1185">Reference proteome</keyword>
<keyword evidence="1" id="KW-0472">Membrane</keyword>
<evidence type="ECO:0000313" key="3">
    <source>
        <dbReference type="EMBL" id="RNI13335.1"/>
    </source>
</evidence>
<dbReference type="EMBL" id="RJJH01000001">
    <property type="protein sequence ID" value="RNI13335.1"/>
    <property type="molecule type" value="Genomic_DNA"/>
</dbReference>
<reference evidence="6" key="3">
    <citation type="submission" date="2017-04" db="EMBL/GenBank/DDBJ databases">
        <authorList>
            <person name="Varghese N."/>
            <person name="Submissions S."/>
        </authorList>
    </citation>
    <scope>NUCLEOTIDE SEQUENCE [LARGE SCALE GENOMIC DNA]</scope>
    <source>
        <strain evidence="6">FDF-1</strain>
    </source>
</reference>
<evidence type="ECO:0000313" key="4">
    <source>
        <dbReference type="EMBL" id="SMH33428.1"/>
    </source>
</evidence>
<evidence type="ECO:0000313" key="7">
    <source>
        <dbReference type="Proteomes" id="UP000278252"/>
    </source>
</evidence>
<keyword evidence="1" id="KW-1133">Transmembrane helix</keyword>
<gene>
    <name evidence="3" type="ORF">EFE41_01775</name>
    <name evidence="2" type="ORF">MPF_0636</name>
    <name evidence="4" type="ORF">SAMN06264941_0707</name>
</gene>
<dbReference type="Proteomes" id="UP000185713">
    <property type="component" value="Unassembled WGS sequence"/>
</dbReference>
<dbReference type="EMBL" id="JWTK01000002">
    <property type="protein sequence ID" value="OJH49848.1"/>
    <property type="molecule type" value="Genomic_DNA"/>
</dbReference>
<evidence type="ECO:0000313" key="6">
    <source>
        <dbReference type="Proteomes" id="UP000193969"/>
    </source>
</evidence>
<accession>A0A1L9C5Y1</accession>